<dbReference type="EMBL" id="MLBF01000037">
    <property type="protein sequence ID" value="OLN28973.1"/>
    <property type="molecule type" value="Genomic_DNA"/>
</dbReference>
<dbReference type="STRING" id="1888891.DSOL_3784"/>
<dbReference type="Proteomes" id="UP000186102">
    <property type="component" value="Unassembled WGS sequence"/>
</dbReference>
<evidence type="ECO:0000313" key="1">
    <source>
        <dbReference type="EMBL" id="OLN28973.1"/>
    </source>
</evidence>
<organism evidence="1 2">
    <name type="scientific">Desulfosporosinus metallidurans</name>
    <dbReference type="NCBI Taxonomy" id="1888891"/>
    <lineage>
        <taxon>Bacteria</taxon>
        <taxon>Bacillati</taxon>
        <taxon>Bacillota</taxon>
        <taxon>Clostridia</taxon>
        <taxon>Eubacteriales</taxon>
        <taxon>Desulfitobacteriaceae</taxon>
        <taxon>Desulfosporosinus</taxon>
    </lineage>
</organism>
<accession>A0A1Q8QNP7</accession>
<proteinExistence type="predicted"/>
<gene>
    <name evidence="1" type="ORF">DSOL_3784</name>
</gene>
<evidence type="ECO:0000313" key="2">
    <source>
        <dbReference type="Proteomes" id="UP000186102"/>
    </source>
</evidence>
<comment type="caution">
    <text evidence="1">The sequence shown here is derived from an EMBL/GenBank/DDBJ whole genome shotgun (WGS) entry which is preliminary data.</text>
</comment>
<dbReference type="AlphaFoldDB" id="A0A1Q8QNP7"/>
<reference evidence="1 2" key="1">
    <citation type="submission" date="2016-09" db="EMBL/GenBank/DDBJ databases">
        <title>Complete genome of Desulfosporosinus sp. OL.</title>
        <authorList>
            <person name="Mardanov A."/>
            <person name="Beletsky A."/>
            <person name="Panova A."/>
            <person name="Karnachuk O."/>
            <person name="Ravin N."/>
        </authorList>
    </citation>
    <scope>NUCLEOTIDE SEQUENCE [LARGE SCALE GENOMIC DNA]</scope>
    <source>
        <strain evidence="1 2">OL</strain>
    </source>
</reference>
<name>A0A1Q8QNP7_9FIRM</name>
<dbReference type="RefSeq" id="WP_075366218.1">
    <property type="nucleotide sequence ID" value="NZ_MLBF01000037.1"/>
</dbReference>
<dbReference type="OrthoDB" id="4979632at2"/>
<protein>
    <submittedName>
        <fullName evidence="1">Uncharacterized protein</fullName>
    </submittedName>
</protein>
<keyword evidence="2" id="KW-1185">Reference proteome</keyword>
<sequence length="180" mass="20656">MAIIYKKCTKCGSKNSVKIDCGMPGYERSREAEAGKMNPDYSCNDCGHEWNRKQAMDEAYGKIKIIKASVGGYFGGYYDVTVDFDNLQTTWSFNEGETQKTSKRSIQVSTSQAFIEKLKMVNLLNWKANYTEVGVCDGTHWSVEIFTVERTIKKYGDNMFPLEWELFCKSIGRITNRKFH</sequence>